<dbReference type="AlphaFoldDB" id="A0A3A3GLY8"/>
<dbReference type="EMBL" id="QYZD01000005">
    <property type="protein sequence ID" value="RJG24939.1"/>
    <property type="molecule type" value="Genomic_DNA"/>
</dbReference>
<dbReference type="SUPFAM" id="SSF82784">
    <property type="entry name" value="OsmC-like"/>
    <property type="match status" value="1"/>
</dbReference>
<sequence length="129" mass="14564">MQVIVKRMGPHRQVGNVRSQHITIVQEDEQELGVRSEELWLMALASGVGAEMERYAEEQGWSLSALQVEAQDERNDEGIVMDIKLYVTAEGLTAPQRGEMFGAVRPRCGLLRAVHPNLEIYFADRLVQD</sequence>
<dbReference type="Pfam" id="PF02566">
    <property type="entry name" value="OsmC"/>
    <property type="match status" value="1"/>
</dbReference>
<reference evidence="1 2" key="1">
    <citation type="submission" date="2018-09" db="EMBL/GenBank/DDBJ databases">
        <title>Paenibacillus SK2017-BO5.</title>
        <authorList>
            <person name="Piskunova J.V."/>
            <person name="Dubiley S.A."/>
            <person name="Severinov K.V."/>
        </authorList>
    </citation>
    <scope>NUCLEOTIDE SEQUENCE [LARGE SCALE GENOMIC DNA]</scope>
    <source>
        <strain evidence="1 2">BO5</strain>
    </source>
</reference>
<dbReference type="InterPro" id="IPR003718">
    <property type="entry name" value="OsmC/Ohr_fam"/>
</dbReference>
<dbReference type="InterPro" id="IPR015946">
    <property type="entry name" value="KH_dom-like_a/b"/>
</dbReference>
<gene>
    <name evidence="1" type="ORF">DQX05_08850</name>
</gene>
<comment type="caution">
    <text evidence="1">The sequence shown here is derived from an EMBL/GenBank/DDBJ whole genome shotgun (WGS) entry which is preliminary data.</text>
</comment>
<evidence type="ECO:0000313" key="1">
    <source>
        <dbReference type="EMBL" id="RJG24939.1"/>
    </source>
</evidence>
<dbReference type="Proteomes" id="UP000266177">
    <property type="component" value="Unassembled WGS sequence"/>
</dbReference>
<dbReference type="OrthoDB" id="9804010at2"/>
<evidence type="ECO:0000313" key="2">
    <source>
        <dbReference type="Proteomes" id="UP000266177"/>
    </source>
</evidence>
<dbReference type="Gene3D" id="3.30.300.20">
    <property type="match status" value="1"/>
</dbReference>
<dbReference type="InterPro" id="IPR036102">
    <property type="entry name" value="OsmC/Ohrsf"/>
</dbReference>
<protein>
    <submittedName>
        <fullName evidence="1">OsmC family peroxiredoxin</fullName>
    </submittedName>
</protein>
<proteinExistence type="predicted"/>
<organism evidence="1 2">
    <name type="scientific">Paenibacillus thiaminolyticus</name>
    <name type="common">Bacillus thiaminolyticus</name>
    <dbReference type="NCBI Taxonomy" id="49283"/>
    <lineage>
        <taxon>Bacteria</taxon>
        <taxon>Bacillati</taxon>
        <taxon>Bacillota</taxon>
        <taxon>Bacilli</taxon>
        <taxon>Bacillales</taxon>
        <taxon>Paenibacillaceae</taxon>
        <taxon>Paenibacillus</taxon>
    </lineage>
</organism>
<accession>A0A3A3GLY8</accession>
<name>A0A3A3GLY8_PANTH</name>